<dbReference type="EMBL" id="JABDJR010000302">
    <property type="protein sequence ID" value="NNF06617.1"/>
    <property type="molecule type" value="Genomic_DNA"/>
</dbReference>
<organism evidence="2 3">
    <name type="scientific">Eiseniibacteriota bacterium</name>
    <dbReference type="NCBI Taxonomy" id="2212470"/>
    <lineage>
        <taxon>Bacteria</taxon>
        <taxon>Candidatus Eiseniibacteriota</taxon>
    </lineage>
</organism>
<gene>
    <name evidence="2" type="ORF">HKN21_07640</name>
</gene>
<feature type="domain" description="Secretion system C-terminal sorting" evidence="1">
    <location>
        <begin position="1115"/>
        <end position="1192"/>
    </location>
</feature>
<evidence type="ECO:0000259" key="1">
    <source>
        <dbReference type="Pfam" id="PF18962"/>
    </source>
</evidence>
<dbReference type="Pfam" id="PF18962">
    <property type="entry name" value="Por_Secre_tail"/>
    <property type="match status" value="1"/>
</dbReference>
<evidence type="ECO:0000313" key="2">
    <source>
        <dbReference type="EMBL" id="NNF06617.1"/>
    </source>
</evidence>
<dbReference type="NCBIfam" id="TIGR04183">
    <property type="entry name" value="Por_Secre_tail"/>
    <property type="match status" value="1"/>
</dbReference>
<proteinExistence type="predicted"/>
<dbReference type="InterPro" id="IPR026444">
    <property type="entry name" value="Secre_tail"/>
</dbReference>
<reference evidence="2 3" key="1">
    <citation type="submission" date="2020-03" db="EMBL/GenBank/DDBJ databases">
        <title>Metabolic flexibility allows generalist bacteria to become dominant in a frequently disturbed ecosystem.</title>
        <authorList>
            <person name="Chen Y.-J."/>
            <person name="Leung P.M."/>
            <person name="Bay S.K."/>
            <person name="Hugenholtz P."/>
            <person name="Kessler A.J."/>
            <person name="Shelley G."/>
            <person name="Waite D.W."/>
            <person name="Cook P.L."/>
            <person name="Greening C."/>
        </authorList>
    </citation>
    <scope>NUCLEOTIDE SEQUENCE [LARGE SCALE GENOMIC DNA]</scope>
    <source>
        <strain evidence="2">SS_bin_28</strain>
    </source>
</reference>
<evidence type="ECO:0000313" key="3">
    <source>
        <dbReference type="Proteomes" id="UP000547674"/>
    </source>
</evidence>
<protein>
    <submittedName>
        <fullName evidence="2">T9SS type A sorting domain-containing protein</fullName>
    </submittedName>
</protein>
<dbReference type="Gene3D" id="2.60.40.4070">
    <property type="match status" value="1"/>
</dbReference>
<dbReference type="Proteomes" id="UP000547674">
    <property type="component" value="Unassembled WGS sequence"/>
</dbReference>
<feature type="non-terminal residue" evidence="2">
    <location>
        <position position="1"/>
    </location>
</feature>
<accession>A0A7Y2E969</accession>
<dbReference type="AlphaFoldDB" id="A0A7Y2E969"/>
<sequence>NGFNMPADGVFLIADTADFGNGSLGLTGSVDLNANLNFEDNDNLTFFLVDGRDPGLNPGDGFGNGASDLDQTDDGVIDDPCNCTVPPGGPPWLFLIDEVSIIQNPSGGDLFYSPVGVGPDGGNAPGHVFRCNSNPNDWQIGDFASGALDSPGEINDPLCGPGLIDRETAIGIFMSNMPPVNPDSATTAAYMYLLSDGADSTLYPGDVVSDVDSTFVLPIVNPTYMFWVDYEVDKFYGHKTEFVFVDATNGTPVTFQSDTWPNINDVEYDEFISLNAQSPNLLFGAGFVPAFNINLPIVPQNDHVSPKVWAIVIAGKNIVGGDTPDEPAIRGDVKRGIDYLNGTGFKGPQIDKDNIKVIGASKPEGQGTGAKRKDIIAFACSLAALPDRCDKLYVFYYGHGLRASSRPGRVIIEQDNNSNRRYYTYTEMFADIKKANAKEHCILLMDCFSGSAKGPFERSGLKGTCITSSSSSKPTWRQGDGSAFMNALYRCAKSPAGDLNGDCKKPPPEILAWAIARSDSTKDRDPQSWINPGRRIRVVQPPVCSTYDERSRKLSKNWRKFWIWPGADNHPVAGGTINGDDEDPATLIWEIKEIPYSAASGINDPAATDIKTTRWLYVKNPHPRPGGNLTPPFKVHVMCRKEGVSPDDTLMTVWPQLEGSRRYCLKGIPDGCKIYLLRGAAVPKDGPKPPIVQEGSSSPGIMELADALGVDDPPLSWKETYAPGEFIFINELIDADSLDVFEPSITGPAGWGTAVSPDTTFIMPGGCDSTYVFATATVPDTATTGGRIEMTMANITRPDTIVYVYDVLVTDSLTTPIGDGDSFSYQALLSETGMAPSTGTVTMNHTAVALYANTSVTIPSAASLIGEFGSIYADSGWTVPFSVSGSVDLENFTISGMSNGMVLSGATGTMNSIYAMFSSGDGVTITGGDQSGLAIDVLHIDQTVGDGIVLDGATALLVDNLSISQVAGDEVRAINGTVAELRNTQLEMETFDIDGTSTITRSWDRLYQAVAANGDSIPGVEICIINALGDTVVCDTTDESGFIGAAALVEYVNAGGVVTSHSPHTIHASIGLNDTTVVDSVSFFGGDVIFLEGIPSVTGIDDPPVLPTFRLAQNYPNPFFSRTRIGFSVPSEAEVKLQIFDLRGRLIDTLLEERLDAGPYEVDWRKGTKVASGVYFYRLQVGSKTQTRKMVVVR</sequence>
<comment type="caution">
    <text evidence="2">The sequence shown here is derived from an EMBL/GenBank/DDBJ whole genome shotgun (WGS) entry which is preliminary data.</text>
</comment>
<name>A0A7Y2E969_UNCEI</name>